<comment type="caution">
    <text evidence="1">The sequence shown here is derived from an EMBL/GenBank/DDBJ whole genome shotgun (WGS) entry which is preliminary data.</text>
</comment>
<name>F9DL42_9BACT</name>
<organism evidence="1 2">
    <name type="scientific">Prevotella pallens ATCC 700821</name>
    <dbReference type="NCBI Taxonomy" id="997353"/>
    <lineage>
        <taxon>Bacteria</taxon>
        <taxon>Pseudomonadati</taxon>
        <taxon>Bacteroidota</taxon>
        <taxon>Bacteroidia</taxon>
        <taxon>Bacteroidales</taxon>
        <taxon>Prevotellaceae</taxon>
        <taxon>Prevotella</taxon>
    </lineage>
</organism>
<protein>
    <submittedName>
        <fullName evidence="1">Multiple antibiotic resistance protein</fullName>
    </submittedName>
</protein>
<dbReference type="EMBL" id="AFPY01000112">
    <property type="protein sequence ID" value="EGQ13660.1"/>
    <property type="molecule type" value="Genomic_DNA"/>
</dbReference>
<sequence length="50" mass="5751">MTQQESLAHILLRMFLTWSKSYTTIFYIEVFEGQGASKIKKLSITPTPSK</sequence>
<evidence type="ECO:0000313" key="2">
    <source>
        <dbReference type="Proteomes" id="UP000004123"/>
    </source>
</evidence>
<gene>
    <name evidence="1" type="primary">2-mar</name>
    <name evidence="1" type="ORF">HMPREF9144_2384</name>
</gene>
<proteinExistence type="predicted"/>
<dbReference type="AlphaFoldDB" id="F9DL42"/>
<accession>F9DL42</accession>
<dbReference type="Proteomes" id="UP000004123">
    <property type="component" value="Unassembled WGS sequence"/>
</dbReference>
<evidence type="ECO:0000313" key="1">
    <source>
        <dbReference type="EMBL" id="EGQ13660.1"/>
    </source>
</evidence>
<dbReference type="HOGENOM" id="CLU_3121267_0_0_10"/>
<reference evidence="1 2" key="1">
    <citation type="submission" date="2011-04" db="EMBL/GenBank/DDBJ databases">
        <authorList>
            <person name="Muzny D."/>
            <person name="Qin X."/>
            <person name="Deng J."/>
            <person name="Jiang H."/>
            <person name="Liu Y."/>
            <person name="Qu J."/>
            <person name="Song X.-Z."/>
            <person name="Zhang L."/>
            <person name="Thornton R."/>
            <person name="Coyle M."/>
            <person name="Francisco L."/>
            <person name="Jackson L."/>
            <person name="Javaid M."/>
            <person name="Korchina V."/>
            <person name="Kovar C."/>
            <person name="Mata R."/>
            <person name="Mathew T."/>
            <person name="Ngo R."/>
            <person name="Nguyen L."/>
            <person name="Nguyen N."/>
            <person name="Okwuonu G."/>
            <person name="Ongeri F."/>
            <person name="Pham C."/>
            <person name="Simmons D."/>
            <person name="Wilczek-Boney K."/>
            <person name="Hale W."/>
            <person name="Jakkamsetti A."/>
            <person name="Pham P."/>
            <person name="Ruth R."/>
            <person name="San Lucas F."/>
            <person name="Warren J."/>
            <person name="Zhang J."/>
            <person name="Zhao Z."/>
            <person name="Zhou C."/>
            <person name="Zhu D."/>
            <person name="Lee S."/>
            <person name="Bess C."/>
            <person name="Blankenburg K."/>
            <person name="Forbes L."/>
            <person name="Fu Q."/>
            <person name="Gubbala S."/>
            <person name="Hirani K."/>
            <person name="Jayaseelan J.C."/>
            <person name="Lara F."/>
            <person name="Munidasa M."/>
            <person name="Palculict T."/>
            <person name="Patil S."/>
            <person name="Pu L.-L."/>
            <person name="Saada N."/>
            <person name="Tang L."/>
            <person name="Weissenberger G."/>
            <person name="Zhu Y."/>
            <person name="Hemphill L."/>
            <person name="Shang Y."/>
            <person name="Youmans B."/>
            <person name="Ayvaz T."/>
            <person name="Ross M."/>
            <person name="Santibanez J."/>
            <person name="Aqrawi P."/>
            <person name="Gross S."/>
            <person name="Joshi V."/>
            <person name="Fowler G."/>
            <person name="Nazareth L."/>
            <person name="Reid J."/>
            <person name="Worley K."/>
            <person name="Petrosino J."/>
            <person name="Highlander S."/>
            <person name="Gibbs R."/>
        </authorList>
    </citation>
    <scope>NUCLEOTIDE SEQUENCE [LARGE SCALE GENOMIC DNA]</scope>
    <source>
        <strain evidence="1 2">ATCC 700821</strain>
    </source>
</reference>